<accession>B0VJE7</accession>
<reference evidence="19 20" key="1">
    <citation type="journal article" date="2008" name="J. Bacteriol.">
        <title>'Candidatus Cloacamonas acidaminovorans': genome sequence reconstruction provides a first glimpse of a new bacterial division.</title>
        <authorList>
            <person name="Pelletier E."/>
            <person name="Kreimeyer A."/>
            <person name="Bocs S."/>
            <person name="Rouy Z."/>
            <person name="Gyapay G."/>
            <person name="Chouari R."/>
            <person name="Riviere D."/>
            <person name="Ganesan A."/>
            <person name="Daegelen P."/>
            <person name="Sghir A."/>
            <person name="Cohen G.N."/>
            <person name="Medigue C."/>
            <person name="Weissenbach J."/>
            <person name="Le Paslier D."/>
        </authorList>
    </citation>
    <scope>NUCLEOTIDE SEQUENCE [LARGE SCALE GENOMIC DNA]</scope>
    <source>
        <strain evidence="20">Evry</strain>
    </source>
</reference>
<dbReference type="GO" id="GO:0006556">
    <property type="term" value="P:S-adenosylmethionine biosynthetic process"/>
    <property type="evidence" value="ECO:0007669"/>
    <property type="project" value="UniProtKB-UniRule"/>
</dbReference>
<dbReference type="InterPro" id="IPR022631">
    <property type="entry name" value="ADOMET_SYNTHASE_CS"/>
</dbReference>
<evidence type="ECO:0000256" key="6">
    <source>
        <dbReference type="ARBA" id="ARBA00022563"/>
    </source>
</evidence>
<dbReference type="RefSeq" id="WP_015425459.1">
    <property type="nucleotide sequence ID" value="NC_020449.1"/>
</dbReference>
<evidence type="ECO:0000256" key="11">
    <source>
        <dbReference type="ARBA" id="ARBA00022842"/>
    </source>
</evidence>
<dbReference type="Pfam" id="PF02773">
    <property type="entry name" value="S-AdoMet_synt_C"/>
    <property type="match status" value="1"/>
</dbReference>
<keyword evidence="8 14" id="KW-0479">Metal-binding</keyword>
<evidence type="ECO:0000256" key="8">
    <source>
        <dbReference type="ARBA" id="ARBA00022723"/>
    </source>
</evidence>
<evidence type="ECO:0000259" key="16">
    <source>
        <dbReference type="Pfam" id="PF00438"/>
    </source>
</evidence>
<dbReference type="PIRSF" id="PIRSF000497">
    <property type="entry name" value="MAT"/>
    <property type="match status" value="1"/>
</dbReference>
<dbReference type="InterPro" id="IPR022629">
    <property type="entry name" value="S-AdoMet_synt_central"/>
</dbReference>
<keyword evidence="10" id="KW-0067">ATP-binding</keyword>
<dbReference type="GO" id="GO:0005524">
    <property type="term" value="F:ATP binding"/>
    <property type="evidence" value="ECO:0007669"/>
    <property type="project" value="UniProtKB-KW"/>
</dbReference>
<evidence type="ECO:0000256" key="10">
    <source>
        <dbReference type="ARBA" id="ARBA00022840"/>
    </source>
</evidence>
<comment type="cofactor">
    <cofactor evidence="1">
        <name>Mg(2+)</name>
        <dbReference type="ChEBI" id="CHEBI:18420"/>
    </cofactor>
</comment>
<evidence type="ECO:0000259" key="18">
    <source>
        <dbReference type="Pfam" id="PF02773"/>
    </source>
</evidence>
<dbReference type="KEGG" id="caci:CLOAM1766"/>
<dbReference type="PROSITE" id="PS00376">
    <property type="entry name" value="ADOMET_SYNTHASE_1"/>
    <property type="match status" value="1"/>
</dbReference>
<dbReference type="EMBL" id="CU466930">
    <property type="protein sequence ID" value="CAO81601.1"/>
    <property type="molecule type" value="Genomic_DNA"/>
</dbReference>
<keyword evidence="20" id="KW-1185">Reference proteome</keyword>
<evidence type="ECO:0000256" key="3">
    <source>
        <dbReference type="ARBA" id="ARBA00005224"/>
    </source>
</evidence>
<evidence type="ECO:0000313" key="20">
    <source>
        <dbReference type="Proteomes" id="UP000002019"/>
    </source>
</evidence>
<evidence type="ECO:0000256" key="14">
    <source>
        <dbReference type="RuleBase" id="RU000542"/>
    </source>
</evidence>
<dbReference type="PROSITE" id="PS00377">
    <property type="entry name" value="ADOMET_SYNTHASE_2"/>
    <property type="match status" value="1"/>
</dbReference>
<dbReference type="PANTHER" id="PTHR11964">
    <property type="entry name" value="S-ADENOSYLMETHIONINE SYNTHETASE"/>
    <property type="match status" value="1"/>
</dbReference>
<dbReference type="InterPro" id="IPR022630">
    <property type="entry name" value="S-AdoMet_synt_C"/>
</dbReference>
<dbReference type="Pfam" id="PF02772">
    <property type="entry name" value="S-AdoMet_synt_M"/>
    <property type="match status" value="1"/>
</dbReference>
<dbReference type="HOGENOM" id="CLU_041802_1_1_0"/>
<name>B0VJE7_CLOAI</name>
<keyword evidence="6" id="KW-0554">One-carbon metabolism</keyword>
<keyword evidence="9" id="KW-0547">Nucleotide-binding</keyword>
<evidence type="ECO:0000259" key="17">
    <source>
        <dbReference type="Pfam" id="PF02772"/>
    </source>
</evidence>
<dbReference type="InterPro" id="IPR002133">
    <property type="entry name" value="S-AdoMet_synthetase"/>
</dbReference>
<comment type="pathway">
    <text evidence="3">Amino-acid biosynthesis; S-adenosyl-L-methionine biosynthesis; S-adenosyl-L-methionine from L-methionine: step 1/1.</text>
</comment>
<keyword evidence="12 14" id="KW-0630">Potassium</keyword>
<evidence type="ECO:0000256" key="13">
    <source>
        <dbReference type="NCBIfam" id="TIGR01034"/>
    </source>
</evidence>
<comment type="subunit">
    <text evidence="14">Homotetramer.</text>
</comment>
<dbReference type="Gene3D" id="3.30.300.10">
    <property type="match status" value="3"/>
</dbReference>
<feature type="domain" description="S-adenosylmethionine synthetase C-terminal" evidence="18">
    <location>
        <begin position="246"/>
        <end position="382"/>
    </location>
</feature>
<evidence type="ECO:0000256" key="2">
    <source>
        <dbReference type="ARBA" id="ARBA00001958"/>
    </source>
</evidence>
<evidence type="ECO:0000256" key="9">
    <source>
        <dbReference type="ARBA" id="ARBA00022741"/>
    </source>
</evidence>
<dbReference type="AlphaFoldDB" id="B0VJE7"/>
<dbReference type="STRING" id="459349.CLOAM1766"/>
<protein>
    <recommendedName>
        <fullName evidence="5 13">Methionine adenosyltransferase</fullName>
        <ecNumber evidence="5 13">2.5.1.6</ecNumber>
    </recommendedName>
</protein>
<dbReference type="GO" id="GO:0004478">
    <property type="term" value="F:methionine adenosyltransferase activity"/>
    <property type="evidence" value="ECO:0007669"/>
    <property type="project" value="UniProtKB-UniRule"/>
</dbReference>
<organism evidence="19 20">
    <name type="scientific">Cloacimonas acidaminovorans (strain Evry)</name>
    <dbReference type="NCBI Taxonomy" id="459349"/>
    <lineage>
        <taxon>Bacteria</taxon>
        <taxon>Pseudomonadati</taxon>
        <taxon>Candidatus Cloacimonadota</taxon>
        <taxon>Candidatus Cloacimonadia</taxon>
        <taxon>Candidatus Cloacimonadales</taxon>
        <taxon>Candidatus Cloacimonadaceae</taxon>
        <taxon>Candidatus Cloacimonas</taxon>
    </lineage>
</organism>
<dbReference type="EC" id="2.5.1.6" evidence="5 13"/>
<dbReference type="NCBIfam" id="TIGR01034">
    <property type="entry name" value="metK"/>
    <property type="match status" value="1"/>
</dbReference>
<sequence length="388" mass="42805">MTAALHAINNTDRNGYVFTSESVSEGHPDKICDQISDAILDAYLKADPHSKVACETLATENRIVLSGEVSSRATIDIETIVRKTIKDIGYIHPDKGFDYNCSINNYLHKQEAALEENTGAGDQGLMFGYACSQTKNLMPVPIELAHKLLFNLASARKNGTIKHLLPDSKSQVSMRYLGRKAVDLKCLVISTHHDIVSETEFEELKEQIKQLVILPSIADIEDECKGYFDTKNCEIKINPLGPWQDGGPAFDTGLTGRKIIVDTYGGWAQHGGGAFSGKDASKVDRSAAYMARHIAKSIVASGLAGECLIQFSFVIGEHKPVSLMVDTFGSGKESDAEIERIIARNFDLTVEGIIDYLDLRKPIYFPTASYGHFGREGFSWERVKHISR</sequence>
<dbReference type="OrthoDB" id="9801686at2"/>
<comment type="subcellular location">
    <subcellularLocation>
        <location evidence="14">Cytoplasm</location>
    </subcellularLocation>
</comment>
<keyword evidence="11 14" id="KW-0460">Magnesium</keyword>
<dbReference type="GO" id="GO:0046872">
    <property type="term" value="F:metal ion binding"/>
    <property type="evidence" value="ECO:0007669"/>
    <property type="project" value="UniProtKB-KW"/>
</dbReference>
<comment type="cofactor">
    <cofactor evidence="2">
        <name>K(+)</name>
        <dbReference type="ChEBI" id="CHEBI:29103"/>
    </cofactor>
</comment>
<feature type="domain" description="S-adenosylmethionine synthetase central" evidence="17">
    <location>
        <begin position="118"/>
        <end position="241"/>
    </location>
</feature>
<evidence type="ECO:0000256" key="1">
    <source>
        <dbReference type="ARBA" id="ARBA00001946"/>
    </source>
</evidence>
<evidence type="ECO:0000256" key="5">
    <source>
        <dbReference type="ARBA" id="ARBA00012828"/>
    </source>
</evidence>
<evidence type="ECO:0000313" key="19">
    <source>
        <dbReference type="EMBL" id="CAO81601.1"/>
    </source>
</evidence>
<comment type="similarity">
    <text evidence="4 15">Belongs to the AdoMet synthase family.</text>
</comment>
<proteinExistence type="inferred from homology"/>
<dbReference type="UniPathway" id="UPA00315">
    <property type="reaction ID" value="UER00080"/>
</dbReference>
<dbReference type="Pfam" id="PF00438">
    <property type="entry name" value="S-AdoMet_synt_N"/>
    <property type="match status" value="1"/>
</dbReference>
<keyword evidence="7 19" id="KW-0808">Transferase</keyword>
<dbReference type="eggNOG" id="COG0192">
    <property type="taxonomic scope" value="Bacteria"/>
</dbReference>
<dbReference type="InterPro" id="IPR022636">
    <property type="entry name" value="S-AdoMet_synthetase_sfam"/>
</dbReference>
<evidence type="ECO:0000256" key="15">
    <source>
        <dbReference type="RuleBase" id="RU004462"/>
    </source>
</evidence>
<evidence type="ECO:0000256" key="4">
    <source>
        <dbReference type="ARBA" id="ARBA00009685"/>
    </source>
</evidence>
<feature type="domain" description="S-adenosylmethionine synthetase N-terminal" evidence="16">
    <location>
        <begin position="16"/>
        <end position="110"/>
    </location>
</feature>
<dbReference type="CDD" id="cd18079">
    <property type="entry name" value="S-AdoMet_synt"/>
    <property type="match status" value="1"/>
</dbReference>
<dbReference type="SUPFAM" id="SSF55973">
    <property type="entry name" value="S-adenosylmethionine synthetase"/>
    <property type="match status" value="3"/>
</dbReference>
<dbReference type="GO" id="GO:0005737">
    <property type="term" value="C:cytoplasm"/>
    <property type="evidence" value="ECO:0007669"/>
    <property type="project" value="UniProtKB-SubCell"/>
</dbReference>
<dbReference type="GO" id="GO:0006730">
    <property type="term" value="P:one-carbon metabolic process"/>
    <property type="evidence" value="ECO:0007669"/>
    <property type="project" value="UniProtKB-KW"/>
</dbReference>
<evidence type="ECO:0000256" key="7">
    <source>
        <dbReference type="ARBA" id="ARBA00022679"/>
    </source>
</evidence>
<evidence type="ECO:0000256" key="12">
    <source>
        <dbReference type="ARBA" id="ARBA00022958"/>
    </source>
</evidence>
<dbReference type="InterPro" id="IPR022628">
    <property type="entry name" value="S-AdoMet_synt_N"/>
</dbReference>
<dbReference type="Proteomes" id="UP000002019">
    <property type="component" value="Chromosome"/>
</dbReference>
<gene>
    <name evidence="19" type="primary">metK</name>
    <name evidence="19" type="ordered locus">CLOAM1766</name>
</gene>